<evidence type="ECO:0000256" key="1">
    <source>
        <dbReference type="ARBA" id="ARBA00006611"/>
    </source>
</evidence>
<dbReference type="CDD" id="cd01129">
    <property type="entry name" value="PulE-GspE-like"/>
    <property type="match status" value="1"/>
</dbReference>
<dbReference type="Gene3D" id="3.40.50.300">
    <property type="entry name" value="P-loop containing nucleotide triphosphate hydrolases"/>
    <property type="match status" value="1"/>
</dbReference>
<evidence type="ECO:0000313" key="6">
    <source>
        <dbReference type="Proteomes" id="UP000177090"/>
    </source>
</evidence>
<dbReference type="GO" id="GO:0005524">
    <property type="term" value="F:ATP binding"/>
    <property type="evidence" value="ECO:0007669"/>
    <property type="project" value="UniProtKB-KW"/>
</dbReference>
<dbReference type="InterPro" id="IPR003593">
    <property type="entry name" value="AAA+_ATPase"/>
</dbReference>
<evidence type="ECO:0000256" key="3">
    <source>
        <dbReference type="ARBA" id="ARBA00022840"/>
    </source>
</evidence>
<comment type="caution">
    <text evidence="5">The sequence shown here is derived from an EMBL/GenBank/DDBJ whole genome shotgun (WGS) entry which is preliminary data.</text>
</comment>
<dbReference type="SUPFAM" id="SSF52540">
    <property type="entry name" value="P-loop containing nucleoside triphosphate hydrolases"/>
    <property type="match status" value="1"/>
</dbReference>
<dbReference type="InterPro" id="IPR001482">
    <property type="entry name" value="T2SS/T4SS_dom"/>
</dbReference>
<keyword evidence="3" id="KW-0067">ATP-binding</keyword>
<dbReference type="STRING" id="1802440.A2569_01190"/>
<dbReference type="InterPro" id="IPR007831">
    <property type="entry name" value="T2SS_GspE_N"/>
</dbReference>
<dbReference type="SUPFAM" id="SSF160246">
    <property type="entry name" value="EspE N-terminal domain-like"/>
    <property type="match status" value="1"/>
</dbReference>
<dbReference type="SMART" id="SM00382">
    <property type="entry name" value="AAA"/>
    <property type="match status" value="1"/>
</dbReference>
<dbReference type="GO" id="GO:0005886">
    <property type="term" value="C:plasma membrane"/>
    <property type="evidence" value="ECO:0007669"/>
    <property type="project" value="TreeGrafter"/>
</dbReference>
<name>A0A1G2QKB2_9BACT</name>
<dbReference type="EMBL" id="MHTL01000013">
    <property type="protein sequence ID" value="OHA60432.1"/>
    <property type="molecule type" value="Genomic_DNA"/>
</dbReference>
<dbReference type="AlphaFoldDB" id="A0A1G2QKB2"/>
<keyword evidence="2" id="KW-0547">Nucleotide-binding</keyword>
<dbReference type="InterPro" id="IPR027417">
    <property type="entry name" value="P-loop_NTPase"/>
</dbReference>
<dbReference type="InterPro" id="IPR037257">
    <property type="entry name" value="T2SS_E_N_sf"/>
</dbReference>
<dbReference type="Gene3D" id="3.30.450.90">
    <property type="match status" value="1"/>
</dbReference>
<dbReference type="Pfam" id="PF00437">
    <property type="entry name" value="T2SSE"/>
    <property type="match status" value="1"/>
</dbReference>
<accession>A0A1G2QKB2</accession>
<sequence length="563" mass="61151">MVHFDEEKQDARIKELRAKEEEDFAEIIAAKVGLPYMDLSKIAINTDALGIIHETDARKASLACFRATGKLLDIAVASPESPEVKAIIDDFAGKGFSTTLYVASKASLERAWGHYADIAASSQTHAGIIAISDEDIVKYLDSFTTLAEVKQAITDEEASVRSGKGISRLVEIMLAGALALSSSDIHLEPRESSVRIRYRLDGVLADAAELSAKTSHPLLMRLKLVSAMKLNVTSAAQDGRFSIKIKGSPIEIRSSVIPGAYGESVVMRILNPETIALTLEKLGVEEELQKIFEAELAKPNGMILLTGPTGSGKTTTLYAFLRRVSNTGNKIITIEDPIEYHMEGINQTQIEEGKGYTFLEGLRSALRQDPDIIMVGEIRDKETAEVAVNAALTGHLVFSTLHTNNAAGTIPRLIDLGVNPKVLGSALTISIAQRLVRTLCSECRQEAIISGDEAELIKKVLAQIHERRPELALPPANRYYKPGSCASCGETGYRGRVGIFEALMVDAAITEATVKNPSEREITVAALPQHILSMREDGIIKVLRGETSIEELGRVIDLHAEFV</sequence>
<organism evidence="5 6">
    <name type="scientific">Candidatus Vogelbacteria bacterium RIFOXYD1_FULL_51_18</name>
    <dbReference type="NCBI Taxonomy" id="1802440"/>
    <lineage>
        <taxon>Bacteria</taxon>
        <taxon>Candidatus Vogeliibacteriota</taxon>
    </lineage>
</organism>
<dbReference type="PANTHER" id="PTHR30258">
    <property type="entry name" value="TYPE II SECRETION SYSTEM PROTEIN GSPE-RELATED"/>
    <property type="match status" value="1"/>
</dbReference>
<dbReference type="GO" id="GO:0016887">
    <property type="term" value="F:ATP hydrolysis activity"/>
    <property type="evidence" value="ECO:0007669"/>
    <property type="project" value="TreeGrafter"/>
</dbReference>
<reference evidence="5 6" key="1">
    <citation type="journal article" date="2016" name="Nat. Commun.">
        <title>Thousands of microbial genomes shed light on interconnected biogeochemical processes in an aquifer system.</title>
        <authorList>
            <person name="Anantharaman K."/>
            <person name="Brown C.T."/>
            <person name="Hug L.A."/>
            <person name="Sharon I."/>
            <person name="Castelle C.J."/>
            <person name="Probst A.J."/>
            <person name="Thomas B.C."/>
            <person name="Singh A."/>
            <person name="Wilkins M.J."/>
            <person name="Karaoz U."/>
            <person name="Brodie E.L."/>
            <person name="Williams K.H."/>
            <person name="Hubbard S.S."/>
            <person name="Banfield J.F."/>
        </authorList>
    </citation>
    <scope>NUCLEOTIDE SEQUENCE [LARGE SCALE GENOMIC DNA]</scope>
</reference>
<dbReference type="Proteomes" id="UP000177090">
    <property type="component" value="Unassembled WGS sequence"/>
</dbReference>
<dbReference type="PANTHER" id="PTHR30258:SF1">
    <property type="entry name" value="PROTEIN TRANSPORT PROTEIN HOFB HOMOLOG"/>
    <property type="match status" value="1"/>
</dbReference>
<feature type="domain" description="Bacterial type II secretion system protein E" evidence="4">
    <location>
        <begin position="366"/>
        <end position="380"/>
    </location>
</feature>
<comment type="similarity">
    <text evidence="1">Belongs to the GSP E family.</text>
</comment>
<gene>
    <name evidence="5" type="ORF">A2569_01190</name>
</gene>
<proteinExistence type="inferred from homology"/>
<protein>
    <recommendedName>
        <fullName evidence="4">Bacterial type II secretion system protein E domain-containing protein</fullName>
    </recommendedName>
</protein>
<evidence type="ECO:0000259" key="4">
    <source>
        <dbReference type="PROSITE" id="PS00662"/>
    </source>
</evidence>
<dbReference type="PROSITE" id="PS00662">
    <property type="entry name" value="T2SP_E"/>
    <property type="match status" value="1"/>
</dbReference>
<evidence type="ECO:0000256" key="2">
    <source>
        <dbReference type="ARBA" id="ARBA00022741"/>
    </source>
</evidence>
<evidence type="ECO:0000313" key="5">
    <source>
        <dbReference type="EMBL" id="OHA60432.1"/>
    </source>
</evidence>
<dbReference type="Pfam" id="PF05157">
    <property type="entry name" value="MshEN"/>
    <property type="match status" value="1"/>
</dbReference>